<gene>
    <name evidence="1" type="primary">ORF4</name>
</gene>
<proteinExistence type="predicted"/>
<sequence length="72" mass="8653">MDSQIRVKVFDDVQKPKIRNFTKSEMEEDSLLADAFKRPVRHFWGDTPLYPWRVPEPLVHQPYGNFKLNYTE</sequence>
<accession>A0A3S8RKA2</accession>
<reference evidence="1" key="1">
    <citation type="journal article" date="2019" name="Sci. Rep.">
        <title>Viral metagenomics revealed novel betatorquevirus species in pediatric inpatients with encephalitis/meningoencephalitis from Ghana.</title>
        <authorList>
            <person name="Eibach D."/>
            <person name="Hogan B."/>
            <person name="Sarpong N."/>
            <person name="Winter D."/>
            <person name="Struck N.S."/>
            <person name="Adu-Sarkodie Y."/>
            <person name="Owusu-Dabo E."/>
            <person name="Schmidt-Chanasit J."/>
            <person name="May J."/>
            <person name="Cadar D."/>
        </authorList>
    </citation>
    <scope>NUCLEOTIDE SEQUENCE</scope>
    <source>
        <strain evidence="1">BNI-700886-G1-CSF</strain>
    </source>
</reference>
<dbReference type="EMBL" id="MH017552">
    <property type="protein sequence ID" value="AZK35839.1"/>
    <property type="molecule type" value="Genomic_DNA"/>
</dbReference>
<name>A0A3S8RKA2_9VIRU</name>
<organism evidence="1">
    <name type="scientific">Torque teno mini virus 10</name>
    <dbReference type="NCBI Taxonomy" id="2065036"/>
    <lineage>
        <taxon>Viruses</taxon>
        <taxon>Monodnaviria</taxon>
        <taxon>Shotokuvirae</taxon>
        <taxon>Commensaviricota</taxon>
        <taxon>Cardeaviricetes</taxon>
        <taxon>Sanitavirales</taxon>
        <taxon>Anelloviridae</taxon>
        <taxon>Betatorquevirus</taxon>
        <taxon>Betatorquevirus homini10</taxon>
    </lineage>
</organism>
<protein>
    <submittedName>
        <fullName evidence="1">Uncharacterized protein</fullName>
    </submittedName>
</protein>
<evidence type="ECO:0000313" key="1">
    <source>
        <dbReference type="EMBL" id="AZK35839.1"/>
    </source>
</evidence>